<evidence type="ECO:0000313" key="3">
    <source>
        <dbReference type="Proteomes" id="UP000199161"/>
    </source>
</evidence>
<keyword evidence="3" id="KW-1185">Reference proteome</keyword>
<organism evidence="2 3">
    <name type="scientific">Natronobacterium haloterrestre</name>
    <name type="common">Halobiforma haloterrestris</name>
    <dbReference type="NCBI Taxonomy" id="148448"/>
    <lineage>
        <taxon>Archaea</taxon>
        <taxon>Methanobacteriati</taxon>
        <taxon>Methanobacteriota</taxon>
        <taxon>Stenosarchaea group</taxon>
        <taxon>Halobacteria</taxon>
        <taxon>Halobacteriales</taxon>
        <taxon>Natrialbaceae</taxon>
        <taxon>Natronobacterium</taxon>
    </lineage>
</organism>
<dbReference type="RefSeq" id="WP_143095872.1">
    <property type="nucleotide sequence ID" value="NZ_FOKW01000014.1"/>
</dbReference>
<name>A0A1I1L4Y0_NATHA</name>
<reference evidence="3" key="1">
    <citation type="submission" date="2016-10" db="EMBL/GenBank/DDBJ databases">
        <authorList>
            <person name="Varghese N."/>
            <person name="Submissions S."/>
        </authorList>
    </citation>
    <scope>NUCLEOTIDE SEQUENCE [LARGE SCALE GENOMIC DNA]</scope>
    <source>
        <strain evidence="3">DSM 13078</strain>
    </source>
</reference>
<evidence type="ECO:0000313" key="2">
    <source>
        <dbReference type="EMBL" id="SFC68106.1"/>
    </source>
</evidence>
<dbReference type="Proteomes" id="UP000199161">
    <property type="component" value="Unassembled WGS sequence"/>
</dbReference>
<gene>
    <name evidence="2" type="ORF">SAMN05444422_11475</name>
</gene>
<dbReference type="EMBL" id="FOKW01000014">
    <property type="protein sequence ID" value="SFC68106.1"/>
    <property type="molecule type" value="Genomic_DNA"/>
</dbReference>
<dbReference type="AlphaFoldDB" id="A0A1I1L4Y0"/>
<dbReference type="OrthoDB" id="350798at2157"/>
<evidence type="ECO:0000256" key="1">
    <source>
        <dbReference type="SAM" id="MobiDB-lite"/>
    </source>
</evidence>
<proteinExistence type="predicted"/>
<accession>A0A1I1L4Y0</accession>
<feature type="region of interest" description="Disordered" evidence="1">
    <location>
        <begin position="1"/>
        <end position="25"/>
    </location>
</feature>
<protein>
    <submittedName>
        <fullName evidence="2">Uncharacterized protein</fullName>
    </submittedName>
</protein>
<sequence length="116" mass="12781">MPHDNTRASATSWHSAKRRARDQKYNTKVEVPKAFVAGVPPEFERSLLSLPNGAKAVYRDQEPTDSFQIREFDDHYTIEMDRHNPETGNAVAHAVQDAPAYTAVGLAVLGGAALFS</sequence>